<dbReference type="EMBL" id="QYUL01000001">
    <property type="protein sequence ID" value="RJF85076.1"/>
    <property type="molecule type" value="Genomic_DNA"/>
</dbReference>
<keyword evidence="1" id="KW-0732">Signal</keyword>
<dbReference type="AlphaFoldDB" id="A0A418W4Z6"/>
<evidence type="ECO:0000313" key="3">
    <source>
        <dbReference type="Proteomes" id="UP000283458"/>
    </source>
</evidence>
<gene>
    <name evidence="2" type="ORF">D3877_01210</name>
</gene>
<reference evidence="2 3" key="1">
    <citation type="submission" date="2018-09" db="EMBL/GenBank/DDBJ databases">
        <authorList>
            <person name="Zhu H."/>
        </authorList>
    </citation>
    <scope>NUCLEOTIDE SEQUENCE [LARGE SCALE GENOMIC DNA]</scope>
    <source>
        <strain evidence="2 3">K2W22B-5</strain>
    </source>
</reference>
<proteinExistence type="predicted"/>
<feature type="chain" id="PRO_5019301427" evidence="1">
    <location>
        <begin position="35"/>
        <end position="159"/>
    </location>
</feature>
<dbReference type="Proteomes" id="UP000283458">
    <property type="component" value="Unassembled WGS sequence"/>
</dbReference>
<accession>A0A418W4Z6</accession>
<evidence type="ECO:0000313" key="2">
    <source>
        <dbReference type="EMBL" id="RJF85076.1"/>
    </source>
</evidence>
<dbReference type="OrthoDB" id="7306103at2"/>
<keyword evidence="3" id="KW-1185">Reference proteome</keyword>
<evidence type="ECO:0000256" key="1">
    <source>
        <dbReference type="SAM" id="SignalP"/>
    </source>
</evidence>
<name>A0A418W4Z6_9PROT</name>
<protein>
    <submittedName>
        <fullName evidence="2">Uncharacterized protein</fullName>
    </submittedName>
</protein>
<sequence length="159" mass="16377">MLKGFAMLPPRFSAVALAAVSVALGVGVAAPAQAKEPPACAAISFRTIVPGGPDGVQDAGLYKSRFAKIEIKADVKGGLGTNYYMVVNGARVDGPATPPKLATSCLTAKNVKTPFAKQPAGTCVGDRFRVVIDRSSGKPVAAFFGLQNDAWSYCSATTL</sequence>
<feature type="signal peptide" evidence="1">
    <location>
        <begin position="1"/>
        <end position="34"/>
    </location>
</feature>
<comment type="caution">
    <text evidence="2">The sequence shown here is derived from an EMBL/GenBank/DDBJ whole genome shotgun (WGS) entry which is preliminary data.</text>
</comment>
<organism evidence="2 3">
    <name type="scientific">Azospirillum cavernae</name>
    <dbReference type="NCBI Taxonomy" id="2320860"/>
    <lineage>
        <taxon>Bacteria</taxon>
        <taxon>Pseudomonadati</taxon>
        <taxon>Pseudomonadota</taxon>
        <taxon>Alphaproteobacteria</taxon>
        <taxon>Rhodospirillales</taxon>
        <taxon>Azospirillaceae</taxon>
        <taxon>Azospirillum</taxon>
    </lineage>
</organism>